<dbReference type="AlphaFoldDB" id="A0A0W0TMN9"/>
<keyword evidence="3" id="KW-1185">Reference proteome</keyword>
<evidence type="ECO:0000313" key="3">
    <source>
        <dbReference type="Proteomes" id="UP000054785"/>
    </source>
</evidence>
<comment type="caution">
    <text evidence="2">The sequence shown here is derived from an EMBL/GenBank/DDBJ whole genome shotgun (WGS) entry which is preliminary data.</text>
</comment>
<sequence>MSDDKEVNQADEAEETSSAAPSKPAGSDVQKNDPRMKYDNERKTAKGDYADIMSQATDELVNAVSGFDEWRNGKIVDAIKGELNEYADELKDEARQMYSDTKEALKSLLGSKDEDAALEREQDETEDADMSQARSMMSTPGDSPAVPFVEMSGLETQRLDEQASSDAEAIAGPAAGAAVEVGNDVGKAVMTGG</sequence>
<dbReference type="PATRIC" id="fig|45065.4.peg.2358"/>
<name>A0A0W0TMN9_9GAMM</name>
<dbReference type="EMBL" id="LNYC01000074">
    <property type="protein sequence ID" value="KTC96485.1"/>
    <property type="molecule type" value="Genomic_DNA"/>
</dbReference>
<evidence type="ECO:0000256" key="1">
    <source>
        <dbReference type="SAM" id="MobiDB-lite"/>
    </source>
</evidence>
<evidence type="ECO:0000313" key="2">
    <source>
        <dbReference type="EMBL" id="KTC96485.1"/>
    </source>
</evidence>
<feature type="region of interest" description="Disordered" evidence="1">
    <location>
        <begin position="108"/>
        <end position="148"/>
    </location>
</feature>
<dbReference type="Proteomes" id="UP000054785">
    <property type="component" value="Unassembled WGS sequence"/>
</dbReference>
<feature type="compositionally biased region" description="Basic and acidic residues" evidence="1">
    <location>
        <begin position="30"/>
        <end position="49"/>
    </location>
</feature>
<protein>
    <submittedName>
        <fullName evidence="2">Uncharacterized protein</fullName>
    </submittedName>
</protein>
<feature type="compositionally biased region" description="Polar residues" evidence="1">
    <location>
        <begin position="132"/>
        <end position="141"/>
    </location>
</feature>
<reference evidence="2 3" key="1">
    <citation type="submission" date="2015-11" db="EMBL/GenBank/DDBJ databases">
        <title>Genomic analysis of 38 Legionella species identifies large and diverse effector repertoires.</title>
        <authorList>
            <person name="Burstein D."/>
            <person name="Amaro F."/>
            <person name="Zusman T."/>
            <person name="Lifshitz Z."/>
            <person name="Cohen O."/>
            <person name="Gilbert J.A."/>
            <person name="Pupko T."/>
            <person name="Shuman H.A."/>
            <person name="Segal G."/>
        </authorList>
    </citation>
    <scope>NUCLEOTIDE SEQUENCE [LARGE SCALE GENOMIC DNA]</scope>
    <source>
        <strain evidence="2 3">ATCC 49504</strain>
    </source>
</reference>
<proteinExistence type="predicted"/>
<organism evidence="2 3">
    <name type="scientific">Legionella geestiana</name>
    <dbReference type="NCBI Taxonomy" id="45065"/>
    <lineage>
        <taxon>Bacteria</taxon>
        <taxon>Pseudomonadati</taxon>
        <taxon>Pseudomonadota</taxon>
        <taxon>Gammaproteobacteria</taxon>
        <taxon>Legionellales</taxon>
        <taxon>Legionellaceae</taxon>
        <taxon>Legionella</taxon>
    </lineage>
</organism>
<feature type="compositionally biased region" description="Basic and acidic residues" evidence="1">
    <location>
        <begin position="108"/>
        <end position="120"/>
    </location>
</feature>
<dbReference type="RefSeq" id="WP_028387296.1">
    <property type="nucleotide sequence ID" value="NZ_CAAAHN010000005.1"/>
</dbReference>
<feature type="region of interest" description="Disordered" evidence="1">
    <location>
        <begin position="1"/>
        <end position="49"/>
    </location>
</feature>
<dbReference type="STRING" id="45065.Lgee_2168"/>
<gene>
    <name evidence="2" type="ORF">Lgee_2168</name>
</gene>
<accession>A0A0W0TMN9</accession>